<name>A0ABV6C897_9GAMM</name>
<dbReference type="Gene3D" id="1.10.10.10">
    <property type="entry name" value="Winged helix-like DNA-binding domain superfamily/Winged helix DNA-binding domain"/>
    <property type="match status" value="1"/>
</dbReference>
<dbReference type="CDD" id="cd17920">
    <property type="entry name" value="DEXHc_RecQ"/>
    <property type="match status" value="1"/>
</dbReference>
<dbReference type="PROSITE" id="PS51194">
    <property type="entry name" value="HELICASE_CTER"/>
    <property type="match status" value="1"/>
</dbReference>
<dbReference type="SMART" id="SM00956">
    <property type="entry name" value="RQC"/>
    <property type="match status" value="1"/>
</dbReference>
<dbReference type="PROSITE" id="PS51192">
    <property type="entry name" value="HELICASE_ATP_BIND_1"/>
    <property type="match status" value="1"/>
</dbReference>
<evidence type="ECO:0000259" key="18">
    <source>
        <dbReference type="PROSITE" id="PS51192"/>
    </source>
</evidence>
<dbReference type="EC" id="5.6.2.4" evidence="16"/>
<evidence type="ECO:0000256" key="16">
    <source>
        <dbReference type="NCBIfam" id="TIGR01389"/>
    </source>
</evidence>
<evidence type="ECO:0000256" key="7">
    <source>
        <dbReference type="ARBA" id="ARBA00022801"/>
    </source>
</evidence>
<dbReference type="InterPro" id="IPR010997">
    <property type="entry name" value="HRDC-like_sf"/>
</dbReference>
<evidence type="ECO:0000256" key="11">
    <source>
        <dbReference type="ARBA" id="ARBA00023125"/>
    </source>
</evidence>
<protein>
    <recommendedName>
        <fullName evidence="16">DNA helicase RecQ</fullName>
        <ecNumber evidence="16">5.6.2.4</ecNumber>
    </recommendedName>
</protein>
<evidence type="ECO:0000256" key="1">
    <source>
        <dbReference type="ARBA" id="ARBA00001946"/>
    </source>
</evidence>
<dbReference type="SUPFAM" id="SSF46785">
    <property type="entry name" value="Winged helix' DNA-binding domain"/>
    <property type="match status" value="1"/>
</dbReference>
<dbReference type="Pfam" id="PF00570">
    <property type="entry name" value="HRDC"/>
    <property type="match status" value="1"/>
</dbReference>
<dbReference type="PANTHER" id="PTHR13710:SF105">
    <property type="entry name" value="ATP-DEPENDENT DNA HELICASE Q1"/>
    <property type="match status" value="1"/>
</dbReference>
<keyword evidence="13" id="KW-0234">DNA repair</keyword>
<comment type="catalytic activity">
    <reaction evidence="15">
        <text>Couples ATP hydrolysis with the unwinding of duplex DNA by translocating in the 3'-5' direction.</text>
        <dbReference type="EC" id="5.6.2.4"/>
    </reaction>
</comment>
<dbReference type="RefSeq" id="WP_385876291.1">
    <property type="nucleotide sequence ID" value="NZ_JBHLXE010000037.1"/>
</dbReference>
<keyword evidence="21" id="KW-1185">Reference proteome</keyword>
<keyword evidence="4" id="KW-0479">Metal-binding</keyword>
<evidence type="ECO:0000313" key="20">
    <source>
        <dbReference type="EMBL" id="MFC0179194.1"/>
    </source>
</evidence>
<dbReference type="Pfam" id="PF00270">
    <property type="entry name" value="DEAD"/>
    <property type="match status" value="1"/>
</dbReference>
<dbReference type="InterPro" id="IPR036388">
    <property type="entry name" value="WH-like_DNA-bd_sf"/>
</dbReference>
<dbReference type="NCBIfam" id="TIGR00614">
    <property type="entry name" value="recQ_fam"/>
    <property type="match status" value="1"/>
</dbReference>
<evidence type="ECO:0000259" key="19">
    <source>
        <dbReference type="PROSITE" id="PS51194"/>
    </source>
</evidence>
<keyword evidence="7" id="KW-0378">Hydrolase</keyword>
<dbReference type="EMBL" id="JBHLXE010000037">
    <property type="protein sequence ID" value="MFC0179194.1"/>
    <property type="molecule type" value="Genomic_DNA"/>
</dbReference>
<dbReference type="InterPro" id="IPR002121">
    <property type="entry name" value="HRDC_dom"/>
</dbReference>
<dbReference type="GO" id="GO:0004386">
    <property type="term" value="F:helicase activity"/>
    <property type="evidence" value="ECO:0007669"/>
    <property type="project" value="UniProtKB-KW"/>
</dbReference>
<evidence type="ECO:0000256" key="3">
    <source>
        <dbReference type="ARBA" id="ARBA00005446"/>
    </source>
</evidence>
<dbReference type="PANTHER" id="PTHR13710">
    <property type="entry name" value="DNA HELICASE RECQ FAMILY MEMBER"/>
    <property type="match status" value="1"/>
</dbReference>
<dbReference type="SMART" id="SM00490">
    <property type="entry name" value="HELICc"/>
    <property type="match status" value="1"/>
</dbReference>
<evidence type="ECO:0000256" key="9">
    <source>
        <dbReference type="ARBA" id="ARBA00022833"/>
    </source>
</evidence>
<keyword evidence="5" id="KW-0547">Nucleotide-binding</keyword>
<dbReference type="SMART" id="SM00487">
    <property type="entry name" value="DEXDc"/>
    <property type="match status" value="1"/>
</dbReference>
<dbReference type="CDD" id="cd18794">
    <property type="entry name" value="SF2_C_RecQ"/>
    <property type="match status" value="1"/>
</dbReference>
<dbReference type="Proteomes" id="UP001589758">
    <property type="component" value="Unassembled WGS sequence"/>
</dbReference>
<evidence type="ECO:0000256" key="15">
    <source>
        <dbReference type="ARBA" id="ARBA00034617"/>
    </source>
</evidence>
<gene>
    <name evidence="20" type="primary">recQ</name>
    <name evidence="20" type="ORF">ACFFIT_03615</name>
</gene>
<keyword evidence="11" id="KW-0238">DNA-binding</keyword>
<feature type="domain" description="Helicase C-terminal" evidence="19">
    <location>
        <begin position="238"/>
        <end position="380"/>
    </location>
</feature>
<comment type="similarity">
    <text evidence="3">Belongs to the helicase family. RecQ subfamily.</text>
</comment>
<keyword evidence="8 20" id="KW-0347">Helicase</keyword>
<accession>A0ABV6C897</accession>
<dbReference type="SMART" id="SM00341">
    <property type="entry name" value="HRDC"/>
    <property type="match status" value="1"/>
</dbReference>
<dbReference type="InterPro" id="IPR018982">
    <property type="entry name" value="RQC_domain"/>
</dbReference>
<keyword evidence="6" id="KW-0227">DNA damage</keyword>
<evidence type="ECO:0000256" key="8">
    <source>
        <dbReference type="ARBA" id="ARBA00022806"/>
    </source>
</evidence>
<keyword evidence="14" id="KW-0413">Isomerase</keyword>
<comment type="cofactor">
    <cofactor evidence="2">
        <name>Zn(2+)</name>
        <dbReference type="ChEBI" id="CHEBI:29105"/>
    </cofactor>
</comment>
<comment type="caution">
    <text evidence="20">The sequence shown here is derived from an EMBL/GenBank/DDBJ whole genome shotgun (WGS) entry which is preliminary data.</text>
</comment>
<dbReference type="Pfam" id="PF16124">
    <property type="entry name" value="RecQ_Zn_bind"/>
    <property type="match status" value="1"/>
</dbReference>
<dbReference type="InterPro" id="IPR011545">
    <property type="entry name" value="DEAD/DEAH_box_helicase_dom"/>
</dbReference>
<dbReference type="InterPro" id="IPR032284">
    <property type="entry name" value="RecQ_Zn-bd"/>
</dbReference>
<keyword evidence="12" id="KW-0233">DNA recombination</keyword>
<dbReference type="PROSITE" id="PS50967">
    <property type="entry name" value="HRDC"/>
    <property type="match status" value="1"/>
</dbReference>
<sequence>MTSSPIKRVASQSPKLADHSLENVALGFLSHLFGYSEFRQGQLDIIKALMLNQDTLVIMPTGGGKSLCYQIPALMNSGFALVVSPLISLMKDQVDQLQMNGVKASCYHSGMSREEQFSVIQHCQSGLIKLLYVSPERLMTPYFLSWLSSMPVSLVAVDEAHCISQWGHDFRPEYRALGELRNSLPNVPFIALTATADDVTRQDIIQKLALKNPFISISSFDRPNIRYIVVDKNRPTEQVIQLVKKQGSRHGIIYCSSRNKTEKIAESLTKAGIKAGFYHAGLDNAARETIQEAFLKDNIQVVVATVAFGMGINKSNVRFVIHHDIPKNIESYYQETGRAGRDGLDSEAILMYEPADMIWLKQLLLEKPEDIQPLERHKLQAMESFAQSLSCRRLVLLNYFGEQRHTPCGNCDICLSPPQKYDGLVDAQKVLSTIYRTGQSYGLNYITQVLRGENNSKIRERGHDRLSVFGLGKTKSEFHWLTVTRQLIHQGYLTQNPLAYFALQINEAARPILRGEIPLLLAKPRASFSELFAKKDSAIYKKKGSQTKYNHEMAKYDERLFQELSKLRKQLADNKNTKAYMIFNDKTLSEMAQKMPTTKPLLKQINGVGDAKLNEFGDVFIECIRKYLEK</sequence>
<feature type="domain" description="Helicase ATP-binding" evidence="18">
    <location>
        <begin position="46"/>
        <end position="214"/>
    </location>
</feature>
<dbReference type="InterPro" id="IPR036390">
    <property type="entry name" value="WH_DNA-bd_sf"/>
</dbReference>
<comment type="cofactor">
    <cofactor evidence="1">
        <name>Mg(2+)</name>
        <dbReference type="ChEBI" id="CHEBI:18420"/>
    </cofactor>
</comment>
<dbReference type="InterPro" id="IPR014001">
    <property type="entry name" value="Helicase_ATP-bd"/>
</dbReference>
<keyword evidence="9" id="KW-0862">Zinc</keyword>
<evidence type="ECO:0000313" key="21">
    <source>
        <dbReference type="Proteomes" id="UP001589758"/>
    </source>
</evidence>
<dbReference type="Pfam" id="PF00271">
    <property type="entry name" value="Helicase_C"/>
    <property type="match status" value="1"/>
</dbReference>
<dbReference type="SUPFAM" id="SSF52540">
    <property type="entry name" value="P-loop containing nucleoside triphosphate hydrolases"/>
    <property type="match status" value="1"/>
</dbReference>
<dbReference type="InterPro" id="IPR004589">
    <property type="entry name" value="DNA_helicase_ATP-dep_RecQ"/>
</dbReference>
<keyword evidence="10" id="KW-0067">ATP-binding</keyword>
<feature type="domain" description="HRDC" evidence="17">
    <location>
        <begin position="554"/>
        <end position="630"/>
    </location>
</feature>
<dbReference type="SUPFAM" id="SSF47819">
    <property type="entry name" value="HRDC-like"/>
    <property type="match status" value="1"/>
</dbReference>
<reference evidence="20 21" key="1">
    <citation type="submission" date="2024-09" db="EMBL/GenBank/DDBJ databases">
        <authorList>
            <person name="Sun Q."/>
            <person name="Mori K."/>
        </authorList>
    </citation>
    <scope>NUCLEOTIDE SEQUENCE [LARGE SCALE GENOMIC DNA]</scope>
    <source>
        <strain evidence="20 21">CCM 8545</strain>
    </source>
</reference>
<evidence type="ECO:0000256" key="14">
    <source>
        <dbReference type="ARBA" id="ARBA00023235"/>
    </source>
</evidence>
<dbReference type="NCBIfam" id="TIGR01389">
    <property type="entry name" value="recQ"/>
    <property type="match status" value="1"/>
</dbReference>
<evidence type="ECO:0000256" key="5">
    <source>
        <dbReference type="ARBA" id="ARBA00022741"/>
    </source>
</evidence>
<dbReference type="Gene3D" id="1.10.150.80">
    <property type="entry name" value="HRDC domain"/>
    <property type="match status" value="1"/>
</dbReference>
<dbReference type="Gene3D" id="3.40.50.300">
    <property type="entry name" value="P-loop containing nucleotide triphosphate hydrolases"/>
    <property type="match status" value="2"/>
</dbReference>
<evidence type="ECO:0000256" key="6">
    <source>
        <dbReference type="ARBA" id="ARBA00022763"/>
    </source>
</evidence>
<dbReference type="InterPro" id="IPR001650">
    <property type="entry name" value="Helicase_C-like"/>
</dbReference>
<evidence type="ECO:0000256" key="4">
    <source>
        <dbReference type="ARBA" id="ARBA00022723"/>
    </source>
</evidence>
<evidence type="ECO:0000256" key="10">
    <source>
        <dbReference type="ARBA" id="ARBA00022840"/>
    </source>
</evidence>
<evidence type="ECO:0000256" key="12">
    <source>
        <dbReference type="ARBA" id="ARBA00023172"/>
    </source>
</evidence>
<evidence type="ECO:0000256" key="13">
    <source>
        <dbReference type="ARBA" id="ARBA00023204"/>
    </source>
</evidence>
<proteinExistence type="inferred from homology"/>
<dbReference type="InterPro" id="IPR044876">
    <property type="entry name" value="HRDC_dom_sf"/>
</dbReference>
<evidence type="ECO:0000259" key="17">
    <source>
        <dbReference type="PROSITE" id="PS50967"/>
    </source>
</evidence>
<evidence type="ECO:0000256" key="2">
    <source>
        <dbReference type="ARBA" id="ARBA00001947"/>
    </source>
</evidence>
<dbReference type="Pfam" id="PF09382">
    <property type="entry name" value="RQC"/>
    <property type="match status" value="1"/>
</dbReference>
<organism evidence="20 21">
    <name type="scientific">Thorsellia kenyensis</name>
    <dbReference type="NCBI Taxonomy" id="1549888"/>
    <lineage>
        <taxon>Bacteria</taxon>
        <taxon>Pseudomonadati</taxon>
        <taxon>Pseudomonadota</taxon>
        <taxon>Gammaproteobacteria</taxon>
        <taxon>Enterobacterales</taxon>
        <taxon>Thorselliaceae</taxon>
        <taxon>Thorsellia</taxon>
    </lineage>
</organism>
<dbReference type="InterPro" id="IPR027417">
    <property type="entry name" value="P-loop_NTPase"/>
</dbReference>
<dbReference type="InterPro" id="IPR006293">
    <property type="entry name" value="DNA_helicase_ATP-dep_RecQ_bac"/>
</dbReference>